<dbReference type="Proteomes" id="UP001244011">
    <property type="component" value="Unassembled WGS sequence"/>
</dbReference>
<name>A0AAJ0CBY1_9PEZI</name>
<feature type="region of interest" description="Disordered" evidence="1">
    <location>
        <begin position="241"/>
        <end position="391"/>
    </location>
</feature>
<evidence type="ECO:0000256" key="1">
    <source>
        <dbReference type="SAM" id="MobiDB-lite"/>
    </source>
</evidence>
<feature type="compositionally biased region" description="Basic residues" evidence="1">
    <location>
        <begin position="338"/>
        <end position="348"/>
    </location>
</feature>
<protein>
    <submittedName>
        <fullName evidence="2">Uncharacterized protein</fullName>
    </submittedName>
</protein>
<dbReference type="GeneID" id="85312639"/>
<feature type="region of interest" description="Disordered" evidence="1">
    <location>
        <begin position="171"/>
        <end position="225"/>
    </location>
</feature>
<feature type="compositionally biased region" description="Basic and acidic residues" evidence="1">
    <location>
        <begin position="371"/>
        <end position="381"/>
    </location>
</feature>
<feature type="compositionally biased region" description="Low complexity" evidence="1">
    <location>
        <begin position="249"/>
        <end position="261"/>
    </location>
</feature>
<sequence length="391" mass="41985">MSLRISVPPTVRPTDRICCQCCQKHPIANSHHSTTTTSTTDCAHTPCWACLPLNRHGTILHTHEAESPHTFRCGTCGATEQPILALLVDAADCCASPSVSAVHDHLGQEIAIPVWGRGGIDVVGGGEELVRLQHGLYGCGAWVRLGEVDEAVARGRDTGLRVVEWIPEDPAEKEGGKRRRRDDGVASAAKRRRRGLDLRPELAEDGRSFGGDGQDPTPSYSTGLDWQKDAGLAENVVAAAAAPPPPADTAPNDADPTTSTAEDTPIGNDNPNNNNNKKKKNRRPGGHQRRTLLRKRWSDEVTATDTGPAAAIRGEPMPMPMPILVDGVSSESVSAARRGQRRKRRGGRNRREGEGGLPRSRGGDSGGGRRGPMDDKFRLYEKGQLGGARSF</sequence>
<dbReference type="EMBL" id="MU838997">
    <property type="protein sequence ID" value="KAK1772462.1"/>
    <property type="molecule type" value="Genomic_DNA"/>
</dbReference>
<dbReference type="AlphaFoldDB" id="A0AAJ0CBY1"/>
<reference evidence="2" key="1">
    <citation type="submission" date="2023-06" db="EMBL/GenBank/DDBJ databases">
        <title>Genome-scale phylogeny and comparative genomics of the fungal order Sordariales.</title>
        <authorList>
            <consortium name="Lawrence Berkeley National Laboratory"/>
            <person name="Hensen N."/>
            <person name="Bonometti L."/>
            <person name="Westerberg I."/>
            <person name="Brannstrom I.O."/>
            <person name="Guillou S."/>
            <person name="Cros-Aarteil S."/>
            <person name="Calhoun S."/>
            <person name="Haridas S."/>
            <person name="Kuo A."/>
            <person name="Mondo S."/>
            <person name="Pangilinan J."/>
            <person name="Riley R."/>
            <person name="Labutti K."/>
            <person name="Andreopoulos B."/>
            <person name="Lipzen A."/>
            <person name="Chen C."/>
            <person name="Yanf M."/>
            <person name="Daum C."/>
            <person name="Ng V."/>
            <person name="Clum A."/>
            <person name="Steindorff A."/>
            <person name="Ohm R."/>
            <person name="Martin F."/>
            <person name="Silar P."/>
            <person name="Natvig D."/>
            <person name="Lalanne C."/>
            <person name="Gautier V."/>
            <person name="Ament-Velasquez S.L."/>
            <person name="Kruys A."/>
            <person name="Hutchinson M.I."/>
            <person name="Powell A.J."/>
            <person name="Barry K."/>
            <person name="Miller A.N."/>
            <person name="Grigoriev I.V."/>
            <person name="Debuchy R."/>
            <person name="Gladieux P."/>
            <person name="Thoren M.H."/>
            <person name="Johannesson H."/>
        </authorList>
    </citation>
    <scope>NUCLEOTIDE SEQUENCE</scope>
    <source>
        <strain evidence="2">8032-3</strain>
    </source>
</reference>
<proteinExistence type="predicted"/>
<evidence type="ECO:0000313" key="2">
    <source>
        <dbReference type="EMBL" id="KAK1772462.1"/>
    </source>
</evidence>
<dbReference type="RefSeq" id="XP_060288675.1">
    <property type="nucleotide sequence ID" value="XM_060429452.1"/>
</dbReference>
<gene>
    <name evidence="2" type="ORF">QBC33DRAFT_553915</name>
</gene>
<comment type="caution">
    <text evidence="2">The sequence shown here is derived from an EMBL/GenBank/DDBJ whole genome shotgun (WGS) entry which is preliminary data.</text>
</comment>
<organism evidence="2 3">
    <name type="scientific">Phialemonium atrogriseum</name>
    <dbReference type="NCBI Taxonomy" id="1093897"/>
    <lineage>
        <taxon>Eukaryota</taxon>
        <taxon>Fungi</taxon>
        <taxon>Dikarya</taxon>
        <taxon>Ascomycota</taxon>
        <taxon>Pezizomycotina</taxon>
        <taxon>Sordariomycetes</taxon>
        <taxon>Sordariomycetidae</taxon>
        <taxon>Cephalothecales</taxon>
        <taxon>Cephalothecaceae</taxon>
        <taxon>Phialemonium</taxon>
    </lineage>
</organism>
<accession>A0AAJ0CBY1</accession>
<feature type="compositionally biased region" description="Basic and acidic residues" evidence="1">
    <location>
        <begin position="195"/>
        <end position="207"/>
    </location>
</feature>
<evidence type="ECO:0000313" key="3">
    <source>
        <dbReference type="Proteomes" id="UP001244011"/>
    </source>
</evidence>
<keyword evidence="3" id="KW-1185">Reference proteome</keyword>
<feature type="compositionally biased region" description="Basic residues" evidence="1">
    <location>
        <begin position="276"/>
        <end position="295"/>
    </location>
</feature>